<feature type="region of interest" description="Disordered" evidence="2">
    <location>
        <begin position="124"/>
        <end position="144"/>
    </location>
</feature>
<comment type="caution">
    <text evidence="4">The sequence shown here is derived from an EMBL/GenBank/DDBJ whole genome shotgun (WGS) entry which is preliminary data.</text>
</comment>
<gene>
    <name evidence="4" type="ORF">NliqN6_0843</name>
</gene>
<feature type="compositionally biased region" description="Low complexity" evidence="2">
    <location>
        <begin position="201"/>
        <end position="217"/>
    </location>
</feature>
<name>A0A8H3TPB2_9TREE</name>
<sequence length="837" mass="91164">MMDQQNAHLFMDQQYTQPFFYQDSPQGQPQVIYLQPQPMQYSYSNPTSMCEGQEALFTYSVNQPQSPAGFATMLADNEKYENAGYSFPIHSSDGSITPSVTADPSVVMGGSYLADAPTMTISPTSLQRTPINPEHSPLTSVSDTECFAPQRLDIKDATRKRRLSCEELIEARSVTGQQDPDRDQAAPVPRKRSRKDKGDCASTSSAATTPAPQSQSQNANQTWPIVDSAKDQTKAALAETLRKKLGIGKKKHAPPGGFKPWNTSPASSHLPSGSDCINPITGEVSLPNLENLTKEEIRKVKNRASAQRSRTRKSEQAFELRLENAKLMERLESLKQVLRDSRPDLCASMALDRPEPPLLSLEHVPAIGIDGLLLQEDEKSHMQMLIQGLRDQLDAERNQRVAAEQMVAKLQRQIESISSEDMATPPISPPGVVVPKMTLDQVAERENALRIVDASSEIVEPHHDLVHSLPAGAVLCKLESPPAQTRYIEPLLPSRSSGTCGRRGEEGKATVLATQAFNANLVFDFLVTMVLMAMCAAMTHVASSEASLRIQPALDTRISDAINYSIGQSAHSKQAVSLTLLRPITAEDDFGRMTTGTMSLKDDAANSAVNHLIHSWLGRSASSDSSCSLQSPPKGWIIVSSSNEKIPSPYQDKSPMDRESFNEAFAPGPNLFDTVVSRVTDLQLNMDTAAFPSLLAPAGALWQDGPSPTLAPLMVEDTFADIDYASDLSDLQSRTRASTVFDDHASSLLSSRRNSIHSTWSHNMLGMTRSASAMPTIAAVTAFEKTASTKFAKFDCEIEFSTEIVIDSARTGSTGAELLDRSQAARLLATGNALFQQ</sequence>
<dbReference type="GO" id="GO:0003700">
    <property type="term" value="F:DNA-binding transcription factor activity"/>
    <property type="evidence" value="ECO:0007669"/>
    <property type="project" value="InterPro"/>
</dbReference>
<dbReference type="InterPro" id="IPR004827">
    <property type="entry name" value="bZIP"/>
</dbReference>
<feature type="region of interest" description="Disordered" evidence="2">
    <location>
        <begin position="246"/>
        <end position="272"/>
    </location>
</feature>
<dbReference type="SUPFAM" id="SSF57959">
    <property type="entry name" value="Leucine zipper domain"/>
    <property type="match status" value="1"/>
</dbReference>
<evidence type="ECO:0000259" key="3">
    <source>
        <dbReference type="PROSITE" id="PS00036"/>
    </source>
</evidence>
<protein>
    <recommendedName>
        <fullName evidence="3">BZIP domain-containing protein</fullName>
    </recommendedName>
</protein>
<dbReference type="PROSITE" id="PS00036">
    <property type="entry name" value="BZIP_BASIC"/>
    <property type="match status" value="1"/>
</dbReference>
<feature type="coiled-coil region" evidence="1">
    <location>
        <begin position="386"/>
        <end position="420"/>
    </location>
</feature>
<proteinExistence type="predicted"/>
<feature type="region of interest" description="Disordered" evidence="2">
    <location>
        <begin position="172"/>
        <end position="226"/>
    </location>
</feature>
<evidence type="ECO:0000313" key="5">
    <source>
        <dbReference type="Proteomes" id="UP000620104"/>
    </source>
</evidence>
<evidence type="ECO:0000313" key="4">
    <source>
        <dbReference type="EMBL" id="GHJ84441.1"/>
    </source>
</evidence>
<dbReference type="Proteomes" id="UP000620104">
    <property type="component" value="Unassembled WGS sequence"/>
</dbReference>
<evidence type="ECO:0000256" key="2">
    <source>
        <dbReference type="SAM" id="MobiDB-lite"/>
    </source>
</evidence>
<dbReference type="InterPro" id="IPR046347">
    <property type="entry name" value="bZIP_sf"/>
</dbReference>
<organism evidence="4 5">
    <name type="scientific">Naganishia liquefaciens</name>
    <dbReference type="NCBI Taxonomy" id="104408"/>
    <lineage>
        <taxon>Eukaryota</taxon>
        <taxon>Fungi</taxon>
        <taxon>Dikarya</taxon>
        <taxon>Basidiomycota</taxon>
        <taxon>Agaricomycotina</taxon>
        <taxon>Tremellomycetes</taxon>
        <taxon>Filobasidiales</taxon>
        <taxon>Filobasidiaceae</taxon>
        <taxon>Naganishia</taxon>
    </lineage>
</organism>
<dbReference type="OrthoDB" id="2593280at2759"/>
<accession>A0A8H3TPB2</accession>
<evidence type="ECO:0000256" key="1">
    <source>
        <dbReference type="SAM" id="Coils"/>
    </source>
</evidence>
<feature type="domain" description="BZIP" evidence="3">
    <location>
        <begin position="298"/>
        <end position="312"/>
    </location>
</feature>
<dbReference type="EMBL" id="BLZA01000007">
    <property type="protein sequence ID" value="GHJ84441.1"/>
    <property type="molecule type" value="Genomic_DNA"/>
</dbReference>
<reference evidence="4" key="1">
    <citation type="submission" date="2020-07" db="EMBL/GenBank/DDBJ databases">
        <title>Draft Genome Sequence of a Deep-Sea Yeast, Naganishia (Cryptococcus) liquefaciens strain N6.</title>
        <authorList>
            <person name="Han Y.W."/>
            <person name="Kajitani R."/>
            <person name="Morimoto H."/>
            <person name="Parhat M."/>
            <person name="Tsubouchi H."/>
            <person name="Bakenova O."/>
            <person name="Ogata M."/>
            <person name="Argunhan B."/>
            <person name="Aoki R."/>
            <person name="Kajiwara S."/>
            <person name="Itoh T."/>
            <person name="Iwasaki H."/>
        </authorList>
    </citation>
    <scope>NUCLEOTIDE SEQUENCE</scope>
    <source>
        <strain evidence="4">N6</strain>
    </source>
</reference>
<feature type="compositionally biased region" description="Polar residues" evidence="2">
    <location>
        <begin position="261"/>
        <end position="271"/>
    </location>
</feature>
<dbReference type="AlphaFoldDB" id="A0A8H3TPB2"/>
<keyword evidence="5" id="KW-1185">Reference proteome</keyword>
<keyword evidence="1" id="KW-0175">Coiled coil</keyword>